<dbReference type="EMBL" id="JALHLF010000161">
    <property type="protein sequence ID" value="MCJ2184864.1"/>
    <property type="molecule type" value="Genomic_DNA"/>
</dbReference>
<dbReference type="Gene3D" id="3.40.50.300">
    <property type="entry name" value="P-loop containing nucleotide triphosphate hydrolases"/>
    <property type="match status" value="1"/>
</dbReference>
<dbReference type="Proteomes" id="UP001162881">
    <property type="component" value="Unassembled WGS sequence"/>
</dbReference>
<evidence type="ECO:0000313" key="3">
    <source>
        <dbReference type="Proteomes" id="UP001162881"/>
    </source>
</evidence>
<dbReference type="Pfam" id="PF01656">
    <property type="entry name" value="CbiA"/>
    <property type="match status" value="1"/>
</dbReference>
<protein>
    <submittedName>
        <fullName evidence="2">ATPase</fullName>
    </submittedName>
</protein>
<dbReference type="RefSeq" id="WP_244024095.1">
    <property type="nucleotide sequence ID" value="NZ_JALHLF010000161.1"/>
</dbReference>
<reference evidence="2" key="1">
    <citation type="submission" date="2022-03" db="EMBL/GenBank/DDBJ databases">
        <title>Identification of a novel bacterium isolated from mangrove sediments.</title>
        <authorList>
            <person name="Pan X."/>
        </authorList>
    </citation>
    <scope>NUCLEOTIDE SEQUENCE</scope>
    <source>
        <strain evidence="2">B1949</strain>
    </source>
</reference>
<dbReference type="InterPro" id="IPR027417">
    <property type="entry name" value="P-loop_NTPase"/>
</dbReference>
<comment type="caution">
    <text evidence="2">The sequence shown here is derived from an EMBL/GenBank/DDBJ whole genome shotgun (WGS) entry which is preliminary data.</text>
</comment>
<dbReference type="InterPro" id="IPR002586">
    <property type="entry name" value="CobQ/CobB/MinD/ParA_Nub-bd_dom"/>
</dbReference>
<feature type="domain" description="CobQ/CobB/MinD/ParA nucleotide binding" evidence="1">
    <location>
        <begin position="5"/>
        <end position="200"/>
    </location>
</feature>
<evidence type="ECO:0000259" key="1">
    <source>
        <dbReference type="Pfam" id="PF01656"/>
    </source>
</evidence>
<sequence length="245" mass="25797">MALIVCHSPKGGTGTSFLSAHLALGLADAGADVTVVTVAGRDTLALHFGLPPATTLNALGGPSEDAVVVSGIDLRHMPKAPVDPDFMPMLGDLGYLEPGTGRVMVLDVPSNEFAFARRMTNQACAHLCPLDAAPDTLALLPQMFAEAGKGGLAHTSFVINRLDDTRRLARHNAAFIRELCGQRLIGRIRLDESVPEAIAMLQPLARYAPSSAALADVRRIVDIVRPALDNPVPAWIAPTSSSRAA</sequence>
<name>A0ABT0BIM5_9SPHN</name>
<accession>A0ABT0BIM5</accession>
<dbReference type="SUPFAM" id="SSF52540">
    <property type="entry name" value="P-loop containing nucleoside triphosphate hydrolases"/>
    <property type="match status" value="1"/>
</dbReference>
<keyword evidence="3" id="KW-1185">Reference proteome</keyword>
<proteinExistence type="predicted"/>
<evidence type="ECO:0000313" key="2">
    <source>
        <dbReference type="EMBL" id="MCJ2184864.1"/>
    </source>
</evidence>
<organism evidence="2 3">
    <name type="scientific">Novosphingobium organovorum</name>
    <dbReference type="NCBI Taxonomy" id="2930092"/>
    <lineage>
        <taxon>Bacteria</taxon>
        <taxon>Pseudomonadati</taxon>
        <taxon>Pseudomonadota</taxon>
        <taxon>Alphaproteobacteria</taxon>
        <taxon>Sphingomonadales</taxon>
        <taxon>Sphingomonadaceae</taxon>
        <taxon>Novosphingobium</taxon>
    </lineage>
</organism>
<gene>
    <name evidence="2" type="ORF">MTR62_19535</name>
</gene>